<dbReference type="GO" id="GO:0016540">
    <property type="term" value="P:protein autoprocessing"/>
    <property type="evidence" value="ECO:0007669"/>
    <property type="project" value="InterPro"/>
</dbReference>
<dbReference type="AlphaFoldDB" id="A0A0M3JU24"/>
<dbReference type="Pfam" id="PF01079">
    <property type="entry name" value="Hint"/>
    <property type="match status" value="1"/>
</dbReference>
<dbReference type="EMBL" id="UYRR01031042">
    <property type="protein sequence ID" value="VDK44392.1"/>
    <property type="molecule type" value="Genomic_DNA"/>
</dbReference>
<evidence type="ECO:0000313" key="3">
    <source>
        <dbReference type="EMBL" id="VDK44392.1"/>
    </source>
</evidence>
<dbReference type="InterPro" id="IPR036844">
    <property type="entry name" value="Hint_dom_sf"/>
</dbReference>
<dbReference type="SUPFAM" id="SSF51294">
    <property type="entry name" value="Hedgehog/intein (Hint) domain"/>
    <property type="match status" value="1"/>
</dbReference>
<protein>
    <submittedName>
        <fullName evidence="5">Warthog protein 6 (inferred by orthology to a C. elegans protein)</fullName>
    </submittedName>
</protein>
<dbReference type="InterPro" id="IPR001767">
    <property type="entry name" value="Hedgehog_Hint"/>
</dbReference>
<dbReference type="Proteomes" id="UP000267096">
    <property type="component" value="Unassembled WGS sequence"/>
</dbReference>
<organism evidence="5">
    <name type="scientific">Anisakis simplex</name>
    <name type="common">Herring worm</name>
    <dbReference type="NCBI Taxonomy" id="6269"/>
    <lineage>
        <taxon>Eukaryota</taxon>
        <taxon>Metazoa</taxon>
        <taxon>Ecdysozoa</taxon>
        <taxon>Nematoda</taxon>
        <taxon>Chromadorea</taxon>
        <taxon>Rhabditida</taxon>
        <taxon>Spirurina</taxon>
        <taxon>Ascaridomorpha</taxon>
        <taxon>Ascaridoidea</taxon>
        <taxon>Anisakidae</taxon>
        <taxon>Anisakis</taxon>
        <taxon>Anisakis simplex complex</taxon>
    </lineage>
</organism>
<proteinExistence type="predicted"/>
<evidence type="ECO:0000256" key="1">
    <source>
        <dbReference type="ARBA" id="ARBA00022473"/>
    </source>
</evidence>
<name>A0A0M3JU24_ANISI</name>
<dbReference type="PANTHER" id="PTHR46706:SF12">
    <property type="entry name" value="PROTEIN QUA-1-RELATED"/>
    <property type="match status" value="1"/>
</dbReference>
<dbReference type="WBParaSite" id="ASIM_0001156801-mRNA-1">
    <property type="protein sequence ID" value="ASIM_0001156801-mRNA-1"/>
    <property type="gene ID" value="ASIM_0001156801"/>
</dbReference>
<sequence>MADCYKQLSLTETHQKLPGLRARPRRAIANNIIDLKQRSISHPSFLGKRRVVDYSSNDVRYRHPSRRRHGNDRIVNTEPSSQLLSSSRYDYGVISSMNPKVSYATTYHEMPQKATIRRKAIGKKFRYGKTKQYSWPTASFVQTSSPYLMFGPREYTPYDESSLDLKAGEEDFDYVRMMDNGKSEWNNLNSLPGMIEQQPYQQPAYIPATAAAAPSYVQLASQSFPLVNYYSPSQVTSTTISRNAIPLDVPYANVQRASPNFLAAPVYDAYDSTANLNNVFGALQCFSGDMTVETPEGIKSIRALRIGDNVLSIDGSSVTAYCSISGHYLSILCNIHFQFLILRIFCINFQEFFTLEQNISYSPVIMFLHRLDDEIAEFNLLTMTDCCEKRNETNHLQVVDSGIYAPLTTTGKIFINSVLSSCHSNVVLETLQQTFFTQIKRFNSWFREWWTSTEQDKCDSSKCDEQLHLPFGVEYLTTVLDLIVPHETFMR</sequence>
<dbReference type="InterPro" id="IPR052140">
    <property type="entry name" value="Dev_Signal_Hedgehog-like"/>
</dbReference>
<reference evidence="3 4" key="2">
    <citation type="submission" date="2018-11" db="EMBL/GenBank/DDBJ databases">
        <authorList>
            <consortium name="Pathogen Informatics"/>
        </authorList>
    </citation>
    <scope>NUCLEOTIDE SEQUENCE [LARGE SCALE GENOMIC DNA]</scope>
</reference>
<reference evidence="5" key="1">
    <citation type="submission" date="2016-04" db="UniProtKB">
        <authorList>
            <consortium name="WormBaseParasite"/>
        </authorList>
    </citation>
    <scope>IDENTIFICATION</scope>
</reference>
<evidence type="ECO:0000259" key="2">
    <source>
        <dbReference type="Pfam" id="PF01079"/>
    </source>
</evidence>
<keyword evidence="4" id="KW-1185">Reference proteome</keyword>
<evidence type="ECO:0000313" key="5">
    <source>
        <dbReference type="WBParaSite" id="ASIM_0001156801-mRNA-1"/>
    </source>
</evidence>
<evidence type="ECO:0000313" key="4">
    <source>
        <dbReference type="Proteomes" id="UP000267096"/>
    </source>
</evidence>
<dbReference type="Gene3D" id="2.170.16.10">
    <property type="entry name" value="Hedgehog/Intein (Hint) domain"/>
    <property type="match status" value="1"/>
</dbReference>
<feature type="domain" description="Hedgehog protein Hint" evidence="2">
    <location>
        <begin position="398"/>
        <end position="454"/>
    </location>
</feature>
<accession>A0A0M3JU24</accession>
<dbReference type="PANTHER" id="PTHR46706">
    <property type="entry name" value="PROTEIN QUA-1-RELATED"/>
    <property type="match status" value="1"/>
</dbReference>
<gene>
    <name evidence="3" type="ORF">ASIM_LOCUS11126</name>
</gene>
<dbReference type="OrthoDB" id="5212at2759"/>
<keyword evidence="1" id="KW-0217">Developmental protein</keyword>